<dbReference type="GO" id="GO:0008237">
    <property type="term" value="F:metallopeptidase activity"/>
    <property type="evidence" value="ECO:0007669"/>
    <property type="project" value="UniProtKB-KW"/>
</dbReference>
<sequence length="168" mass="19648">MIRTDKDEYFIEPLQKGKQEEEEGRTHVVYRRTAVKETFHREHPDTQPREADLSNLDSLLSLLKEEINSSRKRRRYPRHATDDDYNIEVLLGVDDSVVQFHGKEHVQKYLLTLMNIVNEIYHDESLGAHINVVLVRIILLSYAKPQVTKRTIADCITFQDDDGSDAHY</sequence>
<dbReference type="InterPro" id="IPR024079">
    <property type="entry name" value="MetalloPept_cat_dom_sf"/>
</dbReference>
<dbReference type="Proteomes" id="UP001474421">
    <property type="component" value="Unassembled WGS sequence"/>
</dbReference>
<gene>
    <name evidence="1" type="ORF">NXF25_005284</name>
</gene>
<keyword evidence="1" id="KW-0378">Hydrolase</keyword>
<keyword evidence="1" id="KW-0482">Metalloprotease</keyword>
<dbReference type="AlphaFoldDB" id="A0AAW1BWX2"/>
<evidence type="ECO:0000313" key="2">
    <source>
        <dbReference type="Proteomes" id="UP001474421"/>
    </source>
</evidence>
<name>A0AAW1BWX2_CROAD</name>
<accession>A0AAW1BWX2</accession>
<reference evidence="1 2" key="1">
    <citation type="journal article" date="2024" name="Proc. Natl. Acad. Sci. U.S.A.">
        <title>The genetic regulatory architecture and epigenomic basis for age-related changes in rattlesnake venom.</title>
        <authorList>
            <person name="Hogan M.P."/>
            <person name="Holding M.L."/>
            <person name="Nystrom G.S."/>
            <person name="Colston T.J."/>
            <person name="Bartlett D.A."/>
            <person name="Mason A.J."/>
            <person name="Ellsworth S.A."/>
            <person name="Rautsaw R.M."/>
            <person name="Lawrence K.C."/>
            <person name="Strickland J.L."/>
            <person name="He B."/>
            <person name="Fraser P."/>
            <person name="Margres M.J."/>
            <person name="Gilbert D.M."/>
            <person name="Gibbs H.L."/>
            <person name="Parkinson C.L."/>
            <person name="Rokyta D.R."/>
        </authorList>
    </citation>
    <scope>NUCLEOTIDE SEQUENCE [LARGE SCALE GENOMIC DNA]</scope>
    <source>
        <strain evidence="1">DRR0105</strain>
    </source>
</reference>
<dbReference type="EMBL" id="JAOTOJ010000002">
    <property type="protein sequence ID" value="KAK9406510.1"/>
    <property type="molecule type" value="Genomic_DNA"/>
</dbReference>
<dbReference type="Gene3D" id="3.40.390.10">
    <property type="entry name" value="Collagenase (Catalytic Domain)"/>
    <property type="match status" value="1"/>
</dbReference>
<comment type="caution">
    <text evidence="1">The sequence shown here is derived from an EMBL/GenBank/DDBJ whole genome shotgun (WGS) entry which is preliminary data.</text>
</comment>
<keyword evidence="2" id="KW-1185">Reference proteome</keyword>
<dbReference type="SUPFAM" id="SSF55486">
    <property type="entry name" value="Metalloproteases ('zincins'), catalytic domain"/>
    <property type="match status" value="1"/>
</dbReference>
<protein>
    <submittedName>
        <fullName evidence="1">A disintegrin and metalloproteinase with thrombospondin motifs 2</fullName>
    </submittedName>
</protein>
<evidence type="ECO:0000313" key="1">
    <source>
        <dbReference type="EMBL" id="KAK9406510.1"/>
    </source>
</evidence>
<proteinExistence type="predicted"/>
<organism evidence="1 2">
    <name type="scientific">Crotalus adamanteus</name>
    <name type="common">Eastern diamondback rattlesnake</name>
    <dbReference type="NCBI Taxonomy" id="8729"/>
    <lineage>
        <taxon>Eukaryota</taxon>
        <taxon>Metazoa</taxon>
        <taxon>Chordata</taxon>
        <taxon>Craniata</taxon>
        <taxon>Vertebrata</taxon>
        <taxon>Euteleostomi</taxon>
        <taxon>Lepidosauria</taxon>
        <taxon>Squamata</taxon>
        <taxon>Bifurcata</taxon>
        <taxon>Unidentata</taxon>
        <taxon>Episquamata</taxon>
        <taxon>Toxicofera</taxon>
        <taxon>Serpentes</taxon>
        <taxon>Colubroidea</taxon>
        <taxon>Viperidae</taxon>
        <taxon>Crotalinae</taxon>
        <taxon>Crotalus</taxon>
    </lineage>
</organism>
<keyword evidence="1" id="KW-0645">Protease</keyword>